<evidence type="ECO:0000256" key="2">
    <source>
        <dbReference type="ARBA" id="ARBA00023315"/>
    </source>
</evidence>
<dbReference type="AlphaFoldDB" id="A0A051U7V8"/>
<evidence type="ECO:0000259" key="3">
    <source>
        <dbReference type="PROSITE" id="PS51186"/>
    </source>
</evidence>
<dbReference type="InterPro" id="IPR000182">
    <property type="entry name" value="GNAT_dom"/>
</dbReference>
<dbReference type="HOGENOM" id="CLU_013985_18_5_11"/>
<dbReference type="Gene3D" id="3.40.630.30">
    <property type="match status" value="1"/>
</dbReference>
<protein>
    <recommendedName>
        <fullName evidence="3">N-acetyltransferase domain-containing protein</fullName>
    </recommendedName>
</protein>
<dbReference type="InterPro" id="IPR050832">
    <property type="entry name" value="Bact_Acetyltransf"/>
</dbReference>
<dbReference type="PROSITE" id="PS51186">
    <property type="entry name" value="GNAT"/>
    <property type="match status" value="1"/>
</dbReference>
<dbReference type="Proteomes" id="UP000025947">
    <property type="component" value="Unassembled WGS sequence"/>
</dbReference>
<dbReference type="SUPFAM" id="SSF55729">
    <property type="entry name" value="Acyl-CoA N-acyltransferases (Nat)"/>
    <property type="match status" value="1"/>
</dbReference>
<dbReference type="Pfam" id="PF00583">
    <property type="entry name" value="Acetyltransf_1"/>
    <property type="match status" value="1"/>
</dbReference>
<keyword evidence="1" id="KW-0808">Transferase</keyword>
<evidence type="ECO:0000313" key="5">
    <source>
        <dbReference type="Proteomes" id="UP000025947"/>
    </source>
</evidence>
<dbReference type="CDD" id="cd04301">
    <property type="entry name" value="NAT_SF"/>
    <property type="match status" value="1"/>
</dbReference>
<dbReference type="PANTHER" id="PTHR43877">
    <property type="entry name" value="AMINOALKYLPHOSPHONATE N-ACETYLTRANSFERASE-RELATED-RELATED"/>
    <property type="match status" value="1"/>
</dbReference>
<keyword evidence="2" id="KW-0012">Acyltransferase</keyword>
<evidence type="ECO:0000256" key="1">
    <source>
        <dbReference type="ARBA" id="ARBA00022679"/>
    </source>
</evidence>
<dbReference type="RefSeq" id="WP_044484958.1">
    <property type="nucleotide sequence ID" value="NZ_KK328284.1"/>
</dbReference>
<dbReference type="PATRIC" id="fig|1324261.3.peg.2091"/>
<name>A0A051U7V8_9MYCO</name>
<accession>A0A051U7V8</accession>
<proteinExistence type="predicted"/>
<reference evidence="4 5" key="1">
    <citation type="submission" date="2014-04" db="EMBL/GenBank/DDBJ databases">
        <title>The Genome Sequence of Mycobacterium tuberculosis TKK-01-0051.</title>
        <authorList>
            <consortium name="The Broad Institute Genomics Platform"/>
            <consortium name="The Broad Institute Genome Sequencing Center for Infectious Disease"/>
            <person name="Earl A.M."/>
            <person name="Cohen K."/>
            <person name="Pym A."/>
            <person name="Bishai W."/>
            <person name="Maharaj K."/>
            <person name="Desjardins C."/>
            <person name="Abeel T."/>
            <person name="Young S."/>
            <person name="Zeng Q."/>
            <person name="Gargeya S."/>
            <person name="Abouelleil A."/>
            <person name="Alvarado L."/>
            <person name="Chapman S.B."/>
            <person name="Gainer-Dewar J."/>
            <person name="Goldberg J."/>
            <person name="Griggs A."/>
            <person name="Gujja S."/>
            <person name="Hansen M."/>
            <person name="Howarth C."/>
            <person name="Imamovic A."/>
            <person name="Larimer J."/>
            <person name="Murphy C."/>
            <person name="Naylor J."/>
            <person name="Pearson M."/>
            <person name="Poon T.W."/>
            <person name="Priest M."/>
            <person name="Roberts A."/>
            <person name="Saif S."/>
            <person name="Shea T."/>
            <person name="Sykes S."/>
            <person name="Wortman J."/>
            <person name="Nusbaum C."/>
            <person name="Birren B."/>
        </authorList>
    </citation>
    <scope>NUCLEOTIDE SEQUENCE [LARGE SCALE GENOMIC DNA]</scope>
    <source>
        <strain evidence="4 5">TKK-01-0051</strain>
    </source>
</reference>
<keyword evidence="5" id="KW-1185">Reference proteome</keyword>
<gene>
    <name evidence="4" type="ORF">K875_02076</name>
</gene>
<dbReference type="EMBL" id="JLXW01000005">
    <property type="protein sequence ID" value="KBZ64686.1"/>
    <property type="molecule type" value="Genomic_DNA"/>
</dbReference>
<comment type="caution">
    <text evidence="4">The sequence shown here is derived from an EMBL/GenBank/DDBJ whole genome shotgun (WGS) entry which is preliminary data.</text>
</comment>
<organism evidence="4 5">
    <name type="scientific">Mycobacterium [tuberculosis] TKK-01-0051</name>
    <dbReference type="NCBI Taxonomy" id="1324261"/>
    <lineage>
        <taxon>Bacteria</taxon>
        <taxon>Bacillati</taxon>
        <taxon>Actinomycetota</taxon>
        <taxon>Actinomycetes</taxon>
        <taxon>Mycobacteriales</taxon>
        <taxon>Mycobacteriaceae</taxon>
        <taxon>Mycobacterium</taxon>
        <taxon>Mycobacterium avium complex (MAC)</taxon>
    </lineage>
</organism>
<sequence length="168" mass="18934">MADVTIREAAPSDFADVAAMHYPVWRQSWSGILPDHVLDTLTSPKRWAVLRYPRDLSRPGWRMWVAEAGGQLIGMTIFGPDPDDPDQLELDALYISQASQRHGVGALLLAKALDSDARGDVVLWCARANGVARRFYEKNGFRLDGRTLDWEPLPGVKVPHLGYRLRRR</sequence>
<dbReference type="GO" id="GO:0016747">
    <property type="term" value="F:acyltransferase activity, transferring groups other than amino-acyl groups"/>
    <property type="evidence" value="ECO:0007669"/>
    <property type="project" value="InterPro"/>
</dbReference>
<evidence type="ECO:0000313" key="4">
    <source>
        <dbReference type="EMBL" id="KBZ64686.1"/>
    </source>
</evidence>
<dbReference type="InterPro" id="IPR016181">
    <property type="entry name" value="Acyl_CoA_acyltransferase"/>
</dbReference>
<feature type="domain" description="N-acetyltransferase" evidence="3">
    <location>
        <begin position="4"/>
        <end position="168"/>
    </location>
</feature>